<dbReference type="Proteomes" id="UP000240912">
    <property type="component" value="Unassembled WGS sequence"/>
</dbReference>
<name>A0A2T3HJ62_9SPHI</name>
<dbReference type="OrthoDB" id="795346at2"/>
<dbReference type="AlphaFoldDB" id="A0A2T3HJ62"/>
<evidence type="ECO:0000256" key="1">
    <source>
        <dbReference type="SAM" id="Phobius"/>
    </source>
</evidence>
<dbReference type="RefSeq" id="WP_107214748.1">
    <property type="nucleotide sequence ID" value="NZ_KZ686269.1"/>
</dbReference>
<gene>
    <name evidence="2" type="ORF">C7T94_07365</name>
</gene>
<keyword evidence="3" id="KW-1185">Reference proteome</keyword>
<evidence type="ECO:0000313" key="3">
    <source>
        <dbReference type="Proteomes" id="UP000240912"/>
    </source>
</evidence>
<accession>A0A2T3HJ62</accession>
<feature type="transmembrane region" description="Helical" evidence="1">
    <location>
        <begin position="7"/>
        <end position="27"/>
    </location>
</feature>
<sequence length="168" mass="19489">MSTKTKKIFLALTIVIPFLAYCIIYYAPIIRNAPFRSKDFVSFQYSYGLSRVPENSYDSKTGDYIYLNSKDSVIKANVRLRKNEIIFLHNKANELGFWNFPDLIANAGTDTAASKALRYHVVFQYKTKTKKVTYFDDYRGNDKLRNAAKQMFSLIDQTLNDAEERYGK</sequence>
<comment type="caution">
    <text evidence="2">The sequence shown here is derived from an EMBL/GenBank/DDBJ whole genome shotgun (WGS) entry which is preliminary data.</text>
</comment>
<dbReference type="EMBL" id="PYLS01000005">
    <property type="protein sequence ID" value="PST82488.1"/>
    <property type="molecule type" value="Genomic_DNA"/>
</dbReference>
<keyword evidence="1" id="KW-0812">Transmembrane</keyword>
<organism evidence="2 3">
    <name type="scientific">Pedobacter yulinensis</name>
    <dbReference type="NCBI Taxonomy" id="2126353"/>
    <lineage>
        <taxon>Bacteria</taxon>
        <taxon>Pseudomonadati</taxon>
        <taxon>Bacteroidota</taxon>
        <taxon>Sphingobacteriia</taxon>
        <taxon>Sphingobacteriales</taxon>
        <taxon>Sphingobacteriaceae</taxon>
        <taxon>Pedobacter</taxon>
    </lineage>
</organism>
<evidence type="ECO:0000313" key="2">
    <source>
        <dbReference type="EMBL" id="PST82488.1"/>
    </source>
</evidence>
<reference evidence="2 3" key="1">
    <citation type="submission" date="2018-03" db="EMBL/GenBank/DDBJ databases">
        <authorList>
            <person name="Keele B.F."/>
        </authorList>
    </citation>
    <scope>NUCLEOTIDE SEQUENCE [LARGE SCALE GENOMIC DNA]</scope>
    <source>
        <strain evidence="2 3">YL28-9</strain>
    </source>
</reference>
<keyword evidence="1" id="KW-0472">Membrane</keyword>
<keyword evidence="1" id="KW-1133">Transmembrane helix</keyword>
<protein>
    <submittedName>
        <fullName evidence="2">Uncharacterized protein</fullName>
    </submittedName>
</protein>
<proteinExistence type="predicted"/>